<dbReference type="SUPFAM" id="SSF51679">
    <property type="entry name" value="Bacterial luciferase-like"/>
    <property type="match status" value="1"/>
</dbReference>
<comment type="caution">
    <text evidence="2">The sequence shown here is derived from an EMBL/GenBank/DDBJ whole genome shotgun (WGS) entry which is preliminary data.</text>
</comment>
<dbReference type="Gene3D" id="3.20.20.30">
    <property type="entry name" value="Luciferase-like domain"/>
    <property type="match status" value="1"/>
</dbReference>
<evidence type="ECO:0000259" key="1">
    <source>
        <dbReference type="Pfam" id="PF00296"/>
    </source>
</evidence>
<accession>A0ABS9INT2</accession>
<proteinExistence type="predicted"/>
<dbReference type="InterPro" id="IPR050766">
    <property type="entry name" value="Bact_Lucif_Oxidored"/>
</dbReference>
<dbReference type="RefSeq" id="WP_236996428.1">
    <property type="nucleotide sequence ID" value="NZ_JAKKOR010000001.1"/>
</dbReference>
<dbReference type="CDD" id="cd00347">
    <property type="entry name" value="Flavin_utilizing_monoxygenases"/>
    <property type="match status" value="1"/>
</dbReference>
<dbReference type="InterPro" id="IPR011251">
    <property type="entry name" value="Luciferase-like_dom"/>
</dbReference>
<reference evidence="2 3" key="1">
    <citation type="submission" date="2022-01" db="EMBL/GenBank/DDBJ databases">
        <authorList>
            <person name="Huang Y."/>
        </authorList>
    </citation>
    <scope>NUCLEOTIDE SEQUENCE [LARGE SCALE GENOMIC DNA]</scope>
    <source>
        <strain evidence="2 3">HY366</strain>
    </source>
</reference>
<evidence type="ECO:0000313" key="2">
    <source>
        <dbReference type="EMBL" id="MCF8587207.1"/>
    </source>
</evidence>
<evidence type="ECO:0000313" key="3">
    <source>
        <dbReference type="Proteomes" id="UP001200110"/>
    </source>
</evidence>
<dbReference type="PANTHER" id="PTHR30137:SF6">
    <property type="entry name" value="LUCIFERASE-LIKE MONOOXYGENASE"/>
    <property type="match status" value="1"/>
</dbReference>
<dbReference type="Pfam" id="PF00296">
    <property type="entry name" value="Bac_luciferase"/>
    <property type="match status" value="2"/>
</dbReference>
<feature type="domain" description="Luciferase-like" evidence="1">
    <location>
        <begin position="3"/>
        <end position="111"/>
    </location>
</feature>
<protein>
    <submittedName>
        <fullName evidence="2">LLM class flavin-dependent oxidoreductase</fullName>
    </submittedName>
</protein>
<organism evidence="2 3">
    <name type="scientific">Gordonia liuliyuniae</name>
    <dbReference type="NCBI Taxonomy" id="2911517"/>
    <lineage>
        <taxon>Bacteria</taxon>
        <taxon>Bacillati</taxon>
        <taxon>Actinomycetota</taxon>
        <taxon>Actinomycetes</taxon>
        <taxon>Mycobacteriales</taxon>
        <taxon>Gordoniaceae</taxon>
        <taxon>Gordonia</taxon>
    </lineage>
</organism>
<dbReference type="InterPro" id="IPR036661">
    <property type="entry name" value="Luciferase-like_sf"/>
</dbReference>
<dbReference type="PANTHER" id="PTHR30137">
    <property type="entry name" value="LUCIFERASE-LIKE MONOOXYGENASE"/>
    <property type="match status" value="1"/>
</dbReference>
<keyword evidence="3" id="KW-1185">Reference proteome</keyword>
<sequence>MTELGVLDLVPIRAGGTAREALDDTVDLARRAEEFGYRRYWLAEHHFAALASSAPAVVAAHVLAATSTIRVGAGAVQLSQRVASRVAEEWGTLAVLHPGRVDVGLGRSAGRAGQYRDALRRQGTPDTPAKVDHPVVDGVVLPEPRDLRGLVDSPRTATALAVVSPPGDAPDYETQVRSVLHLIAGTFTPEGLDEPLHLTPGAGTDLLPWILGNSPGVSARLAGRLGLPFAANYHLAPGKTVETARAYREAFTPGVLDEPYLAVSADVLAAPTTGDAERQARSFLPWVDAVARGRGAVPVPDPASVSDADSVKLTARHSARVVTRFVGDPDHVVGRLRALAALTGADELVLTTLTHRHDDRVQSHRLIADAWR</sequence>
<name>A0ABS9INT2_9ACTN</name>
<feature type="domain" description="Luciferase-like" evidence="1">
    <location>
        <begin position="194"/>
        <end position="344"/>
    </location>
</feature>
<dbReference type="EMBL" id="JAKKOR010000001">
    <property type="protein sequence ID" value="MCF8587207.1"/>
    <property type="molecule type" value="Genomic_DNA"/>
</dbReference>
<dbReference type="Proteomes" id="UP001200110">
    <property type="component" value="Unassembled WGS sequence"/>
</dbReference>
<gene>
    <name evidence="2" type="ORF">L5G33_01840</name>
</gene>